<comment type="caution">
    <text evidence="1">The sequence shown here is derived from an EMBL/GenBank/DDBJ whole genome shotgun (WGS) entry which is preliminary data.</text>
</comment>
<gene>
    <name evidence="1" type="ORF">LCGC14_1766140</name>
</gene>
<reference evidence="1" key="1">
    <citation type="journal article" date="2015" name="Nature">
        <title>Complex archaea that bridge the gap between prokaryotes and eukaryotes.</title>
        <authorList>
            <person name="Spang A."/>
            <person name="Saw J.H."/>
            <person name="Jorgensen S.L."/>
            <person name="Zaremba-Niedzwiedzka K."/>
            <person name="Martijn J."/>
            <person name="Lind A.E."/>
            <person name="van Eijk R."/>
            <person name="Schleper C."/>
            <person name="Guy L."/>
            <person name="Ettema T.J."/>
        </authorList>
    </citation>
    <scope>NUCLEOTIDE SEQUENCE</scope>
</reference>
<evidence type="ECO:0000313" key="1">
    <source>
        <dbReference type="EMBL" id="KKM04250.1"/>
    </source>
</evidence>
<dbReference type="AlphaFoldDB" id="A0A0F9GZN9"/>
<dbReference type="EMBL" id="LAZR01016497">
    <property type="protein sequence ID" value="KKM04250.1"/>
    <property type="molecule type" value="Genomic_DNA"/>
</dbReference>
<protein>
    <submittedName>
        <fullName evidence="1">Uncharacterized protein</fullName>
    </submittedName>
</protein>
<name>A0A0F9GZN9_9ZZZZ</name>
<accession>A0A0F9GZN9</accession>
<organism evidence="1">
    <name type="scientific">marine sediment metagenome</name>
    <dbReference type="NCBI Taxonomy" id="412755"/>
    <lineage>
        <taxon>unclassified sequences</taxon>
        <taxon>metagenomes</taxon>
        <taxon>ecological metagenomes</taxon>
    </lineage>
</organism>
<proteinExistence type="predicted"/>
<sequence length="149" mass="17163">MRPEPIQINRALPEEICEHREWNEPIRVRNSSWKYDNDPGQERYFCGSSLINHIKSLASVRAEEIRLEMLRHWDYLRIMPVVEGSDNNIPKEVGWFQLKIYARAYRLKPMNNAKAAIARGLIGQILDGTISPDKAVEIFKNGTGGLTQT</sequence>